<keyword evidence="2" id="KW-1185">Reference proteome</keyword>
<dbReference type="Proteomes" id="UP001064048">
    <property type="component" value="Chromosome 11"/>
</dbReference>
<organism evidence="1 2">
    <name type="scientific">Choristoneura fumiferana</name>
    <name type="common">Spruce budworm moth</name>
    <name type="synonym">Archips fumiferana</name>
    <dbReference type="NCBI Taxonomy" id="7141"/>
    <lineage>
        <taxon>Eukaryota</taxon>
        <taxon>Metazoa</taxon>
        <taxon>Ecdysozoa</taxon>
        <taxon>Arthropoda</taxon>
        <taxon>Hexapoda</taxon>
        <taxon>Insecta</taxon>
        <taxon>Pterygota</taxon>
        <taxon>Neoptera</taxon>
        <taxon>Endopterygota</taxon>
        <taxon>Lepidoptera</taxon>
        <taxon>Glossata</taxon>
        <taxon>Ditrysia</taxon>
        <taxon>Tortricoidea</taxon>
        <taxon>Tortricidae</taxon>
        <taxon>Tortricinae</taxon>
        <taxon>Choristoneura</taxon>
    </lineage>
</organism>
<reference evidence="1 2" key="1">
    <citation type="journal article" date="2022" name="Genome Biol. Evol.">
        <title>The Spruce Budworm Genome: Reconstructing the Evolutionary History of Antifreeze Proteins.</title>
        <authorList>
            <person name="Beliveau C."/>
            <person name="Gagne P."/>
            <person name="Picq S."/>
            <person name="Vernygora O."/>
            <person name="Keeling C.I."/>
            <person name="Pinkney K."/>
            <person name="Doucet D."/>
            <person name="Wen F."/>
            <person name="Johnston J.S."/>
            <person name="Maaroufi H."/>
            <person name="Boyle B."/>
            <person name="Laroche J."/>
            <person name="Dewar K."/>
            <person name="Juretic N."/>
            <person name="Blackburn G."/>
            <person name="Nisole A."/>
            <person name="Brunet B."/>
            <person name="Brandao M."/>
            <person name="Lumley L."/>
            <person name="Duan J."/>
            <person name="Quan G."/>
            <person name="Lucarotti C.J."/>
            <person name="Roe A.D."/>
            <person name="Sperling F.A.H."/>
            <person name="Levesque R.C."/>
            <person name="Cusson M."/>
        </authorList>
    </citation>
    <scope>NUCLEOTIDE SEQUENCE [LARGE SCALE GENOMIC DNA]</scope>
    <source>
        <strain evidence="1">Glfc:IPQL:Cfum</strain>
    </source>
</reference>
<comment type="caution">
    <text evidence="1">The sequence shown here is derived from an EMBL/GenBank/DDBJ whole genome shotgun (WGS) entry which is preliminary data.</text>
</comment>
<dbReference type="EMBL" id="CM046111">
    <property type="protein sequence ID" value="KAI8425294.1"/>
    <property type="molecule type" value="Genomic_DNA"/>
</dbReference>
<accession>A0ACC0JMH3</accession>
<sequence>MSAAILYKIITASVILMLVNCPSTHSFMEGRIVGGETAKMKHYPHSVYLDAACDGGEWHCGASILNQKILLTAAHCVMGCDEDWAISAFAGNEVIDEESPETVRATRLKAVKQKLLSKKDCRKVCQNAIIEGVIDGMLCAKYNMENRPSHGDSGSALMTSDGTQVGLVSFRTEKTPDIIVYTNVTYYYQWIRSNAKRLYCNG</sequence>
<protein>
    <submittedName>
        <fullName evidence="1">Uncharacterized protein</fullName>
    </submittedName>
</protein>
<gene>
    <name evidence="1" type="ORF">MSG28_007069</name>
</gene>
<evidence type="ECO:0000313" key="1">
    <source>
        <dbReference type="EMBL" id="KAI8425294.1"/>
    </source>
</evidence>
<proteinExistence type="predicted"/>
<name>A0ACC0JMH3_CHOFU</name>
<evidence type="ECO:0000313" key="2">
    <source>
        <dbReference type="Proteomes" id="UP001064048"/>
    </source>
</evidence>